<sequence length="239" mass="27275">MKHKIIAISNQKGGVGKTTTAKNLAYELSRKEQKVVLVDMDPQCNSTKGLITKSYDRTILNVIMQKRFKNCILKYNKYMDIIPGDPTLASAEFDISLFQKKMNELSGNYDYVILDTSPFFNALIAGILVASDAVIIPCELEPDSLDGMQTLLREINTICKEGTIFKILYTKVNSLKSTEEDLDMLQDALENYNFKTRIHYHKYAPKRARAKQIPLSKRYKRASVTKDYIKLAQEVMEVL</sequence>
<proteinExistence type="predicted"/>
<organism evidence="2 3">
    <name type="scientific">Breznakia pachnodae</name>
    <dbReference type="NCBI Taxonomy" id="265178"/>
    <lineage>
        <taxon>Bacteria</taxon>
        <taxon>Bacillati</taxon>
        <taxon>Bacillota</taxon>
        <taxon>Erysipelotrichia</taxon>
        <taxon>Erysipelotrichales</taxon>
        <taxon>Erysipelotrichaceae</taxon>
        <taxon>Breznakia</taxon>
    </lineage>
</organism>
<evidence type="ECO:0000259" key="1">
    <source>
        <dbReference type="Pfam" id="PF13614"/>
    </source>
</evidence>
<dbReference type="EMBL" id="JAUSUR010000007">
    <property type="protein sequence ID" value="MDQ0362486.1"/>
    <property type="molecule type" value="Genomic_DNA"/>
</dbReference>
<dbReference type="InterPro" id="IPR025669">
    <property type="entry name" value="AAA_dom"/>
</dbReference>
<evidence type="ECO:0000313" key="3">
    <source>
        <dbReference type="Proteomes" id="UP001230220"/>
    </source>
</evidence>
<dbReference type="Pfam" id="PF13614">
    <property type="entry name" value="AAA_31"/>
    <property type="match status" value="1"/>
</dbReference>
<comment type="caution">
    <text evidence="2">The sequence shown here is derived from an EMBL/GenBank/DDBJ whole genome shotgun (WGS) entry which is preliminary data.</text>
</comment>
<dbReference type="InterPro" id="IPR050678">
    <property type="entry name" value="DNA_Partitioning_ATPase"/>
</dbReference>
<name>A0ABU0E6N9_9FIRM</name>
<dbReference type="PANTHER" id="PTHR13696">
    <property type="entry name" value="P-LOOP CONTAINING NUCLEOSIDE TRIPHOSPHATE HYDROLASE"/>
    <property type="match status" value="1"/>
</dbReference>
<feature type="domain" description="AAA" evidence="1">
    <location>
        <begin position="4"/>
        <end position="161"/>
    </location>
</feature>
<protein>
    <submittedName>
        <fullName evidence="2">Chromosome partitioning protein</fullName>
    </submittedName>
</protein>
<dbReference type="InterPro" id="IPR027417">
    <property type="entry name" value="P-loop_NTPase"/>
</dbReference>
<dbReference type="Proteomes" id="UP001230220">
    <property type="component" value="Unassembled WGS sequence"/>
</dbReference>
<dbReference type="PANTHER" id="PTHR13696:SF99">
    <property type="entry name" value="COBYRINIC ACID AC-DIAMIDE SYNTHASE"/>
    <property type="match status" value="1"/>
</dbReference>
<dbReference type="RefSeq" id="WP_307410151.1">
    <property type="nucleotide sequence ID" value="NZ_JAUSUR010000007.1"/>
</dbReference>
<accession>A0ABU0E6N9</accession>
<evidence type="ECO:0000313" key="2">
    <source>
        <dbReference type="EMBL" id="MDQ0362486.1"/>
    </source>
</evidence>
<dbReference type="SUPFAM" id="SSF52540">
    <property type="entry name" value="P-loop containing nucleoside triphosphate hydrolases"/>
    <property type="match status" value="1"/>
</dbReference>
<gene>
    <name evidence="2" type="ORF">J2S15_003240</name>
</gene>
<dbReference type="CDD" id="cd02042">
    <property type="entry name" value="ParAB_family"/>
    <property type="match status" value="1"/>
</dbReference>
<dbReference type="Gene3D" id="3.40.50.300">
    <property type="entry name" value="P-loop containing nucleotide triphosphate hydrolases"/>
    <property type="match status" value="1"/>
</dbReference>
<keyword evidence="3" id="KW-1185">Reference proteome</keyword>
<reference evidence="2 3" key="1">
    <citation type="submission" date="2023-07" db="EMBL/GenBank/DDBJ databases">
        <title>Genomic Encyclopedia of Type Strains, Phase IV (KMG-IV): sequencing the most valuable type-strain genomes for metagenomic binning, comparative biology and taxonomic classification.</title>
        <authorList>
            <person name="Goeker M."/>
        </authorList>
    </citation>
    <scope>NUCLEOTIDE SEQUENCE [LARGE SCALE GENOMIC DNA]</scope>
    <source>
        <strain evidence="2 3">DSM 16784</strain>
    </source>
</reference>